<dbReference type="InterPro" id="IPR045063">
    <property type="entry name" value="Dynamin_N"/>
</dbReference>
<dbReference type="Proteomes" id="UP000265618">
    <property type="component" value="Unassembled WGS sequence"/>
</dbReference>
<evidence type="ECO:0000256" key="1">
    <source>
        <dbReference type="ARBA" id="ARBA00022741"/>
    </source>
</evidence>
<dbReference type="GO" id="GO:0003924">
    <property type="term" value="F:GTPase activity"/>
    <property type="evidence" value="ECO:0007669"/>
    <property type="project" value="InterPro"/>
</dbReference>
<dbReference type="InterPro" id="IPR001401">
    <property type="entry name" value="Dynamin_GTPase"/>
</dbReference>
<evidence type="ECO:0000313" key="5">
    <source>
        <dbReference type="Proteomes" id="UP000265618"/>
    </source>
</evidence>
<dbReference type="GO" id="GO:0016020">
    <property type="term" value="C:membrane"/>
    <property type="evidence" value="ECO:0007669"/>
    <property type="project" value="TreeGrafter"/>
</dbReference>
<evidence type="ECO:0000259" key="3">
    <source>
        <dbReference type="PROSITE" id="PS51718"/>
    </source>
</evidence>
<name>A0A9K3CPN1_9EUKA</name>
<dbReference type="InterPro" id="IPR000375">
    <property type="entry name" value="Dynamin_stalk"/>
</dbReference>
<dbReference type="EMBL" id="BDIP01000290">
    <property type="protein sequence ID" value="GIQ81024.1"/>
    <property type="molecule type" value="Genomic_DNA"/>
</dbReference>
<dbReference type="InterPro" id="IPR030381">
    <property type="entry name" value="G_DYNAMIN_dom"/>
</dbReference>
<dbReference type="SMART" id="SM00053">
    <property type="entry name" value="DYNc"/>
    <property type="match status" value="1"/>
</dbReference>
<dbReference type="GO" id="GO:0005525">
    <property type="term" value="F:GTP binding"/>
    <property type="evidence" value="ECO:0007669"/>
    <property type="project" value="InterPro"/>
</dbReference>
<organism evidence="4 5">
    <name type="scientific">Kipferlia bialata</name>
    <dbReference type="NCBI Taxonomy" id="797122"/>
    <lineage>
        <taxon>Eukaryota</taxon>
        <taxon>Metamonada</taxon>
        <taxon>Carpediemonas-like organisms</taxon>
        <taxon>Kipferlia</taxon>
    </lineage>
</organism>
<dbReference type="AlphaFoldDB" id="A0A9K3CPN1"/>
<proteinExistence type="predicted"/>
<evidence type="ECO:0000313" key="4">
    <source>
        <dbReference type="EMBL" id="GIQ81024.1"/>
    </source>
</evidence>
<sequence>MSTSRASCFWAACGVVNVPIIVSLQSPSVPDLTIIDLPGITRTHVGDQPEDIGDQILDMIKQYAEGERSIILAVYAAVVDPATCQAFDIARQLDPEGIRTIGLVTQPDRWDESQFDLAALLANQGLIQFDLGFCALRNPSQEELNKSSHSHDSATLAESRFFANKRFDKARKMNACLGREAFAARVTEVLVDRIRDTLPAVTKDVEAKLEEIQVELSELDKRSLGFTRSPFVARNNLNNLVNQLITALNGRFSRHSSPGDYDLANELNKMSEKFAKAVQKLFTESRCFCGIEAEKYTEAEFIAEIASMLEKGQGLVVPGFVNDSVLKDVMDITLTHMENDLSLFMEEVSSGVKEVIGDEIRALLPDCAVRDWMATVVHEAYTDIEAVAIAGANNAVSAERVLQLTYNHYQTQTYVKRLTEFLVKKAGITEQFLSQQIAANTRATTHNVQTYQYSHRPSLKEEPAISQRSFNITDQASAARSIARSLTANLAEMSNTELVSHQTGFTVGAYLKTAGKRLADTIPQRFITDIALDHTKSTAVIQERFNSIMGDMSDKSLASLLCLSSRDRMRIQRLTGSRNALQAATEKLKAVRNGTME</sequence>
<dbReference type="Gene3D" id="3.40.50.300">
    <property type="entry name" value="P-loop containing nucleotide triphosphate hydrolases"/>
    <property type="match status" value="1"/>
</dbReference>
<feature type="domain" description="Dynamin-type G" evidence="3">
    <location>
        <begin position="1"/>
        <end position="199"/>
    </location>
</feature>
<keyword evidence="5" id="KW-1185">Reference proteome</keyword>
<dbReference type="GO" id="GO:0008017">
    <property type="term" value="F:microtubule binding"/>
    <property type="evidence" value="ECO:0007669"/>
    <property type="project" value="TreeGrafter"/>
</dbReference>
<dbReference type="OrthoDB" id="5061070at2759"/>
<dbReference type="Pfam" id="PF00350">
    <property type="entry name" value="Dynamin_N"/>
    <property type="match status" value="1"/>
</dbReference>
<dbReference type="PANTHER" id="PTHR11566">
    <property type="entry name" value="DYNAMIN"/>
    <property type="match status" value="1"/>
</dbReference>
<dbReference type="PROSITE" id="PS51718">
    <property type="entry name" value="G_DYNAMIN_2"/>
    <property type="match status" value="1"/>
</dbReference>
<comment type="caution">
    <text evidence="4">The sequence shown here is derived from an EMBL/GenBank/DDBJ whole genome shotgun (WGS) entry which is preliminary data.</text>
</comment>
<dbReference type="PRINTS" id="PR00195">
    <property type="entry name" value="DYNAMIN"/>
</dbReference>
<gene>
    <name evidence="4" type="ORF">KIPB_001917</name>
</gene>
<accession>A0A9K3CPN1</accession>
<dbReference type="InterPro" id="IPR027417">
    <property type="entry name" value="P-loop_NTPase"/>
</dbReference>
<dbReference type="CDD" id="cd08771">
    <property type="entry name" value="DLP_1"/>
    <property type="match status" value="1"/>
</dbReference>
<dbReference type="PANTHER" id="PTHR11566:SF173">
    <property type="entry name" value="DYNAMIN-RELATED PROTEIN 4C"/>
    <property type="match status" value="1"/>
</dbReference>
<dbReference type="InterPro" id="IPR022812">
    <property type="entry name" value="Dynamin"/>
</dbReference>
<keyword evidence="2" id="KW-0342">GTP-binding</keyword>
<dbReference type="GO" id="GO:0005737">
    <property type="term" value="C:cytoplasm"/>
    <property type="evidence" value="ECO:0007669"/>
    <property type="project" value="TreeGrafter"/>
</dbReference>
<keyword evidence="1" id="KW-0547">Nucleotide-binding</keyword>
<dbReference type="GO" id="GO:0005874">
    <property type="term" value="C:microtubule"/>
    <property type="evidence" value="ECO:0007669"/>
    <property type="project" value="TreeGrafter"/>
</dbReference>
<evidence type="ECO:0000256" key="2">
    <source>
        <dbReference type="ARBA" id="ARBA00023134"/>
    </source>
</evidence>
<dbReference type="Gene3D" id="1.20.120.1240">
    <property type="entry name" value="Dynamin, middle domain"/>
    <property type="match status" value="1"/>
</dbReference>
<dbReference type="SUPFAM" id="SSF52540">
    <property type="entry name" value="P-loop containing nucleoside triphosphate hydrolases"/>
    <property type="match status" value="1"/>
</dbReference>
<reference evidence="4 5" key="1">
    <citation type="journal article" date="2018" name="PLoS ONE">
        <title>The draft genome of Kipferlia bialata reveals reductive genome evolution in fornicate parasites.</title>
        <authorList>
            <person name="Tanifuji G."/>
            <person name="Takabayashi S."/>
            <person name="Kume K."/>
            <person name="Takagi M."/>
            <person name="Nakayama T."/>
            <person name="Kamikawa R."/>
            <person name="Inagaki Y."/>
            <person name="Hashimoto T."/>
        </authorList>
    </citation>
    <scope>NUCLEOTIDE SEQUENCE [LARGE SCALE GENOMIC DNA]</scope>
    <source>
        <strain evidence="4">NY0173</strain>
    </source>
</reference>
<dbReference type="Pfam" id="PF01031">
    <property type="entry name" value="Dynamin_M"/>
    <property type="match status" value="1"/>
</dbReference>
<protein>
    <submittedName>
        <fullName evidence="4">Dynamin superfamily protein</fullName>
    </submittedName>
</protein>